<dbReference type="InterPro" id="IPR006439">
    <property type="entry name" value="HAD-SF_hydro_IA"/>
</dbReference>
<dbReference type="GeneID" id="64978956"/>
<dbReference type="Gene3D" id="3.40.50.1000">
    <property type="entry name" value="HAD superfamily/HAD-like"/>
    <property type="match status" value="1"/>
</dbReference>
<dbReference type="RefSeq" id="XP_041561145.1">
    <property type="nucleotide sequence ID" value="XM_041695411.1"/>
</dbReference>
<proteinExistence type="predicted"/>
<keyword evidence="2" id="KW-1185">Reference proteome</keyword>
<dbReference type="GO" id="GO:0006281">
    <property type="term" value="P:DNA repair"/>
    <property type="evidence" value="ECO:0007669"/>
    <property type="project" value="TreeGrafter"/>
</dbReference>
<dbReference type="AlphaFoldDB" id="A0A7R8AR48"/>
<dbReference type="PANTHER" id="PTHR43434:SF1">
    <property type="entry name" value="PHOSPHOGLYCOLATE PHOSPHATASE"/>
    <property type="match status" value="1"/>
</dbReference>
<dbReference type="OrthoDB" id="47007at2759"/>
<gene>
    <name evidence="1" type="ORF">APUU_70529S</name>
</gene>
<organism evidence="1 2">
    <name type="scientific">Aspergillus puulaauensis</name>
    <dbReference type="NCBI Taxonomy" id="1220207"/>
    <lineage>
        <taxon>Eukaryota</taxon>
        <taxon>Fungi</taxon>
        <taxon>Dikarya</taxon>
        <taxon>Ascomycota</taxon>
        <taxon>Pezizomycotina</taxon>
        <taxon>Eurotiomycetes</taxon>
        <taxon>Eurotiomycetidae</taxon>
        <taxon>Eurotiales</taxon>
        <taxon>Aspergillaceae</taxon>
        <taxon>Aspergillus</taxon>
    </lineage>
</organism>
<accession>A0A7R8AR48</accession>
<dbReference type="InterPro" id="IPR036412">
    <property type="entry name" value="HAD-like_sf"/>
</dbReference>
<dbReference type="GO" id="GO:0008967">
    <property type="term" value="F:phosphoglycolate phosphatase activity"/>
    <property type="evidence" value="ECO:0007669"/>
    <property type="project" value="TreeGrafter"/>
</dbReference>
<dbReference type="InterPro" id="IPR023214">
    <property type="entry name" value="HAD_sf"/>
</dbReference>
<dbReference type="InterPro" id="IPR041492">
    <property type="entry name" value="HAD_2"/>
</dbReference>
<dbReference type="PANTHER" id="PTHR43434">
    <property type="entry name" value="PHOSPHOGLYCOLATE PHOSPHATASE"/>
    <property type="match status" value="1"/>
</dbReference>
<reference evidence="1" key="1">
    <citation type="submission" date="2021-01" db="EMBL/GenBank/DDBJ databases">
        <authorList>
            <consortium name="Aspergillus puulaauensis MK2 genome sequencing consortium"/>
            <person name="Kazuki M."/>
            <person name="Futagami T."/>
        </authorList>
    </citation>
    <scope>NUCLEOTIDE SEQUENCE</scope>
    <source>
        <strain evidence="1">MK2</strain>
    </source>
</reference>
<sequence length="245" mass="26818">MPTPTPKLIIFDFDGTLFDSHAAITTSVQLTFNSLLPSYNPPLADLNRLISIGAPPEVTFKALQPQPGTDKLPDGNPTPVGFDENTWVHEYRSIYATHGQPLTKPYPGAREVLTTLRERGFKLAIISNKAVAAVKTALEAHGLDGIVDEELIVGEPMFGGKRKPDPAGYTDVLVPRLGREFEEGEVLMVGDTVTDVLFARNIGARVCWCRFGQGDAEECEREKPEFEIERLADVIGVVDALEDSI</sequence>
<dbReference type="Proteomes" id="UP000654913">
    <property type="component" value="Chromosome 7"/>
</dbReference>
<dbReference type="Pfam" id="PF13419">
    <property type="entry name" value="HAD_2"/>
    <property type="match status" value="1"/>
</dbReference>
<reference evidence="1" key="2">
    <citation type="submission" date="2021-02" db="EMBL/GenBank/DDBJ databases">
        <title>Aspergillus puulaauensis MK2 genome sequence.</title>
        <authorList>
            <person name="Futagami T."/>
            <person name="Mori K."/>
            <person name="Kadooka C."/>
            <person name="Tanaka T."/>
        </authorList>
    </citation>
    <scope>NUCLEOTIDE SEQUENCE</scope>
    <source>
        <strain evidence="1">MK2</strain>
    </source>
</reference>
<dbReference type="InterPro" id="IPR050155">
    <property type="entry name" value="HAD-like_hydrolase_sf"/>
</dbReference>
<protein>
    <recommendedName>
        <fullName evidence="3">HAD-like domain-containing protein</fullName>
    </recommendedName>
</protein>
<evidence type="ECO:0000313" key="1">
    <source>
        <dbReference type="EMBL" id="BCS28959.1"/>
    </source>
</evidence>
<evidence type="ECO:0008006" key="3">
    <source>
        <dbReference type="Google" id="ProtNLM"/>
    </source>
</evidence>
<evidence type="ECO:0000313" key="2">
    <source>
        <dbReference type="Proteomes" id="UP000654913"/>
    </source>
</evidence>
<dbReference type="Gene3D" id="1.10.150.240">
    <property type="entry name" value="Putative phosphatase, domain 2"/>
    <property type="match status" value="1"/>
</dbReference>
<dbReference type="EMBL" id="AP024449">
    <property type="protein sequence ID" value="BCS28959.1"/>
    <property type="molecule type" value="Genomic_DNA"/>
</dbReference>
<dbReference type="SUPFAM" id="SSF56784">
    <property type="entry name" value="HAD-like"/>
    <property type="match status" value="1"/>
</dbReference>
<dbReference type="InterPro" id="IPR023198">
    <property type="entry name" value="PGP-like_dom2"/>
</dbReference>
<dbReference type="PRINTS" id="PR00413">
    <property type="entry name" value="HADHALOGNASE"/>
</dbReference>
<dbReference type="SFLD" id="SFLDS00003">
    <property type="entry name" value="Haloacid_Dehalogenase"/>
    <property type="match status" value="1"/>
</dbReference>
<name>A0A7R8AR48_9EURO</name>
<dbReference type="KEGG" id="apuu:APUU_70529S"/>
<dbReference type="SFLD" id="SFLDG01129">
    <property type="entry name" value="C1.5:_HAD__Beta-PGM__Phosphata"/>
    <property type="match status" value="1"/>
</dbReference>